<keyword evidence="3" id="KW-1185">Reference proteome</keyword>
<evidence type="ECO:0000313" key="2">
    <source>
        <dbReference type="EMBL" id="KAK3725793.1"/>
    </source>
</evidence>
<evidence type="ECO:0000256" key="1">
    <source>
        <dbReference type="SAM" id="Phobius"/>
    </source>
</evidence>
<accession>A0AAE1CPV9</accession>
<dbReference type="AlphaFoldDB" id="A0AAE1CPV9"/>
<keyword evidence="1" id="KW-1133">Transmembrane helix</keyword>
<keyword evidence="1" id="KW-0472">Membrane</keyword>
<gene>
    <name evidence="2" type="ORF">RRG08_030022</name>
</gene>
<name>A0AAE1CPV9_9GAST</name>
<sequence>MIKSSLRFSEIVVSLQIQAGLDLSDSRDYIAIFIIVVFVFPDYILLTIENHENKTSTETAINLAQFSPLGLDLRDSAVQFSTSDYLEDQVNGKFPKPGPVSKFDWSVGRPGLVQFFNFVKRWRETSGQYGRERIGAKRAITSKRRSHWARRAGDMRTALTRTSADHAVTPPHSRC</sequence>
<dbReference type="EMBL" id="JAWDGP010007325">
    <property type="protein sequence ID" value="KAK3725793.1"/>
    <property type="molecule type" value="Genomic_DNA"/>
</dbReference>
<protein>
    <submittedName>
        <fullName evidence="2">Uncharacterized protein</fullName>
    </submittedName>
</protein>
<keyword evidence="1" id="KW-0812">Transmembrane</keyword>
<reference evidence="2" key="1">
    <citation type="journal article" date="2023" name="G3 (Bethesda)">
        <title>A reference genome for the long-term kleptoplast-retaining sea slug Elysia crispata morphotype clarki.</title>
        <authorList>
            <person name="Eastman K.E."/>
            <person name="Pendleton A.L."/>
            <person name="Shaikh M.A."/>
            <person name="Suttiyut T."/>
            <person name="Ogas R."/>
            <person name="Tomko P."/>
            <person name="Gavelis G."/>
            <person name="Widhalm J.R."/>
            <person name="Wisecaver J.H."/>
        </authorList>
    </citation>
    <scope>NUCLEOTIDE SEQUENCE</scope>
    <source>
        <strain evidence="2">ECLA1</strain>
    </source>
</reference>
<evidence type="ECO:0000313" key="3">
    <source>
        <dbReference type="Proteomes" id="UP001283361"/>
    </source>
</evidence>
<feature type="transmembrane region" description="Helical" evidence="1">
    <location>
        <begin position="29"/>
        <end position="46"/>
    </location>
</feature>
<comment type="caution">
    <text evidence="2">The sequence shown here is derived from an EMBL/GenBank/DDBJ whole genome shotgun (WGS) entry which is preliminary data.</text>
</comment>
<dbReference type="Proteomes" id="UP001283361">
    <property type="component" value="Unassembled WGS sequence"/>
</dbReference>
<organism evidence="2 3">
    <name type="scientific">Elysia crispata</name>
    <name type="common">lettuce slug</name>
    <dbReference type="NCBI Taxonomy" id="231223"/>
    <lineage>
        <taxon>Eukaryota</taxon>
        <taxon>Metazoa</taxon>
        <taxon>Spiralia</taxon>
        <taxon>Lophotrochozoa</taxon>
        <taxon>Mollusca</taxon>
        <taxon>Gastropoda</taxon>
        <taxon>Heterobranchia</taxon>
        <taxon>Euthyneura</taxon>
        <taxon>Panpulmonata</taxon>
        <taxon>Sacoglossa</taxon>
        <taxon>Placobranchoidea</taxon>
        <taxon>Plakobranchidae</taxon>
        <taxon>Elysia</taxon>
    </lineage>
</organism>
<proteinExistence type="predicted"/>